<proteinExistence type="predicted"/>
<accession>A0AB33INX9</accession>
<dbReference type="AlphaFoldDB" id="A0AB33INX9"/>
<protein>
    <recommendedName>
        <fullName evidence="2">EAL domain-containing protein</fullName>
    </recommendedName>
</protein>
<dbReference type="EMBL" id="AP035785">
    <property type="protein sequence ID" value="BFO70097.1"/>
    <property type="molecule type" value="Genomic_DNA"/>
</dbReference>
<reference evidence="1" key="1">
    <citation type="submission" date="2024-07" db="EMBL/GenBank/DDBJ databases">
        <title>Complete genome sequence of Prevotella sp. YM-2024 GTC17253.</title>
        <authorList>
            <person name="Hayashi M."/>
            <person name="Muto Y."/>
            <person name="Tanaka K."/>
            <person name="Niwa H."/>
        </authorList>
    </citation>
    <scope>NUCLEOTIDE SEQUENCE</scope>
    <source>
        <strain evidence="1">GTC17253</strain>
    </source>
</reference>
<organism evidence="1">
    <name type="scientific">Prevotella sp. GTC17253</name>
    <dbReference type="NCBI Taxonomy" id="3236793"/>
    <lineage>
        <taxon>Bacteria</taxon>
        <taxon>Pseudomonadati</taxon>
        <taxon>Bacteroidota</taxon>
        <taxon>Bacteroidia</taxon>
        <taxon>Bacteroidales</taxon>
        <taxon>Prevotellaceae</taxon>
        <taxon>Prevotella</taxon>
    </lineage>
</organism>
<sequence>MLKEKWTSLPYIAGECSLSKIEYDSTNLLVELDSFLENRTIKVCFENIFSYRVTLEHFRWANFRYAPQTSSTLIKVENSNYIKWLEEAGVKLLYDSTLDISHYMLQTTEHIIDVALLAESSISIDGNII</sequence>
<gene>
    <name evidence="1" type="ORF">GTC17253_00630</name>
</gene>
<name>A0AB33INX9_9BACT</name>
<evidence type="ECO:0000313" key="1">
    <source>
        <dbReference type="EMBL" id="BFO70097.1"/>
    </source>
</evidence>
<evidence type="ECO:0008006" key="2">
    <source>
        <dbReference type="Google" id="ProtNLM"/>
    </source>
</evidence>